<evidence type="ECO:0000313" key="1">
    <source>
        <dbReference type="EMBL" id="GFY13192.1"/>
    </source>
</evidence>
<proteinExistence type="predicted"/>
<gene>
    <name evidence="1" type="primary">AVEN_66396_1</name>
    <name evidence="1" type="ORF">TNCV_364391</name>
</gene>
<dbReference type="AlphaFoldDB" id="A0A8X6VCE6"/>
<dbReference type="Proteomes" id="UP000887159">
    <property type="component" value="Unassembled WGS sequence"/>
</dbReference>
<name>A0A8X6VCE6_TRICX</name>
<reference evidence="1" key="1">
    <citation type="submission" date="2020-08" db="EMBL/GenBank/DDBJ databases">
        <title>Multicomponent nature underlies the extraordinary mechanical properties of spider dragline silk.</title>
        <authorList>
            <person name="Kono N."/>
            <person name="Nakamura H."/>
            <person name="Mori M."/>
            <person name="Yoshida Y."/>
            <person name="Ohtoshi R."/>
            <person name="Malay A.D."/>
            <person name="Moran D.A.P."/>
            <person name="Tomita M."/>
            <person name="Numata K."/>
            <person name="Arakawa K."/>
        </authorList>
    </citation>
    <scope>NUCLEOTIDE SEQUENCE</scope>
</reference>
<dbReference type="EMBL" id="BMAU01021320">
    <property type="protein sequence ID" value="GFY13192.1"/>
    <property type="molecule type" value="Genomic_DNA"/>
</dbReference>
<protein>
    <submittedName>
        <fullName evidence="1">Uncharacterized protein</fullName>
    </submittedName>
</protein>
<evidence type="ECO:0000313" key="2">
    <source>
        <dbReference type="Proteomes" id="UP000887159"/>
    </source>
</evidence>
<accession>A0A8X6VCE6</accession>
<comment type="caution">
    <text evidence="1">The sequence shown here is derived from an EMBL/GenBank/DDBJ whole genome shotgun (WGS) entry which is preliminary data.</text>
</comment>
<keyword evidence="2" id="KW-1185">Reference proteome</keyword>
<sequence>MSEFKSFYETLNRLHFPHVKKYKFFDSDTVFSDPKLKSFLESLSCLNEENVLSSEELHEYEEIPPEELENLENLLQNKDSYQEDVSEEKEKEEEQFLQQHLSIINEHNETLIKQKEVLKFHHNKLLEQRDYYRKILTEAKKVYDTYDMQKIPQSESELITTFQSTFCIINELENLITEPGYDSQTIPPSSLKKLESYFEEERRILNLVNDFLQKDLQITGDPKHFTVKIPGCSEFEMQREVCFLRKILKLSKVAEIEAYSTKEKMNKIVKFYRKFEEENFPHVFQISSSQVWNKIAEEDIQNEKLIEKEKILKIYLLNAISEHVDALCYKIGTACSKEVLKAYKDNFEKIQIPLEYLISQRSRLEAFIFYLHFYQRKLENIKQLIESTSSFVGKEKEAFQERKHQYEEELQKPILQKSEYLSDNFFLLSGYEILCDAEQQDLTFYLYV</sequence>
<organism evidence="1 2">
    <name type="scientific">Trichonephila clavipes</name>
    <name type="common">Golden silk orbweaver</name>
    <name type="synonym">Nephila clavipes</name>
    <dbReference type="NCBI Taxonomy" id="2585209"/>
    <lineage>
        <taxon>Eukaryota</taxon>
        <taxon>Metazoa</taxon>
        <taxon>Ecdysozoa</taxon>
        <taxon>Arthropoda</taxon>
        <taxon>Chelicerata</taxon>
        <taxon>Arachnida</taxon>
        <taxon>Araneae</taxon>
        <taxon>Araneomorphae</taxon>
        <taxon>Entelegynae</taxon>
        <taxon>Araneoidea</taxon>
        <taxon>Nephilidae</taxon>
        <taxon>Trichonephila</taxon>
    </lineage>
</organism>